<keyword evidence="1" id="KW-0472">Membrane</keyword>
<organism evidence="2 3">
    <name type="scientific">Paenibacillus aestuarii</name>
    <dbReference type="NCBI Taxonomy" id="516965"/>
    <lineage>
        <taxon>Bacteria</taxon>
        <taxon>Bacillati</taxon>
        <taxon>Bacillota</taxon>
        <taxon>Bacilli</taxon>
        <taxon>Bacillales</taxon>
        <taxon>Paenibacillaceae</taxon>
        <taxon>Paenibacillus</taxon>
    </lineage>
</organism>
<dbReference type="RefSeq" id="WP_270878743.1">
    <property type="nucleotide sequence ID" value="NZ_JAQFVF010000021.1"/>
</dbReference>
<evidence type="ECO:0000256" key="1">
    <source>
        <dbReference type="SAM" id="Phobius"/>
    </source>
</evidence>
<protein>
    <submittedName>
        <fullName evidence="2">PepSY-associated TM helix domain-containing protein</fullName>
    </submittedName>
</protein>
<feature type="transmembrane region" description="Helical" evidence="1">
    <location>
        <begin position="190"/>
        <end position="211"/>
    </location>
</feature>
<accession>A0ABW0K6G2</accession>
<dbReference type="InterPro" id="IPR005625">
    <property type="entry name" value="PepSY-ass_TM"/>
</dbReference>
<proteinExistence type="predicted"/>
<keyword evidence="1" id="KW-0812">Transmembrane</keyword>
<feature type="transmembrane region" description="Helical" evidence="1">
    <location>
        <begin position="12"/>
        <end position="32"/>
    </location>
</feature>
<name>A0ABW0K6G2_9BACL</name>
<dbReference type="Proteomes" id="UP001596044">
    <property type="component" value="Unassembled WGS sequence"/>
</dbReference>
<keyword evidence="3" id="KW-1185">Reference proteome</keyword>
<dbReference type="Pfam" id="PF03929">
    <property type="entry name" value="PepSY_TM"/>
    <property type="match status" value="1"/>
</dbReference>
<dbReference type="PANTHER" id="PTHR34219">
    <property type="entry name" value="IRON-REGULATED INNER MEMBRANE PROTEIN-RELATED"/>
    <property type="match status" value="1"/>
</dbReference>
<gene>
    <name evidence="2" type="ORF">ACFPOG_11555</name>
</gene>
<reference evidence="3" key="1">
    <citation type="journal article" date="2019" name="Int. J. Syst. Evol. Microbiol.">
        <title>The Global Catalogue of Microorganisms (GCM) 10K type strain sequencing project: providing services to taxonomists for standard genome sequencing and annotation.</title>
        <authorList>
            <consortium name="The Broad Institute Genomics Platform"/>
            <consortium name="The Broad Institute Genome Sequencing Center for Infectious Disease"/>
            <person name="Wu L."/>
            <person name="Ma J."/>
        </authorList>
    </citation>
    <scope>NUCLEOTIDE SEQUENCE [LARGE SCALE GENOMIC DNA]</scope>
    <source>
        <strain evidence="3">KACC 11904</strain>
    </source>
</reference>
<comment type="caution">
    <text evidence="2">The sequence shown here is derived from an EMBL/GenBank/DDBJ whole genome shotgun (WGS) entry which is preliminary data.</text>
</comment>
<evidence type="ECO:0000313" key="2">
    <source>
        <dbReference type="EMBL" id="MFC5448904.1"/>
    </source>
</evidence>
<evidence type="ECO:0000313" key="3">
    <source>
        <dbReference type="Proteomes" id="UP001596044"/>
    </source>
</evidence>
<feature type="transmembrane region" description="Helical" evidence="1">
    <location>
        <begin position="332"/>
        <end position="354"/>
    </location>
</feature>
<sequence length="372" mass="41103">MRKTVLSIHLFFSLMLGLFIVTTCTTGSLLLIEPEVERWMHPIGHKPSSGDVGILTIKQQADALSPDLKTDRIELPAQDGFYHVHIAKEGGKGGRLVYGDPGTGEVFGQVQEARMEPFATIYDLHRYFLLTNMIGKAPAASFVGFLGAGMMVILLTGIYMWWPGIKKWALGFRIIRNRGKLAHHMSLHKTIGIVSIPVLLVITLTGVINAYEKSIPAWIGFKAKEEVPASAMQSKSKDQPILPVDKVAELVHTKYPDSQLIKIQLPAKVGQTYQIGLRESFGASSASNSTVYMDASSGEVIYKTNPNLAINIYNTWRKGLHFATWGGETTKLIYFLFGMMPLVLMITGVAMWRLKARARKRQSKKNTAAAAA</sequence>
<dbReference type="EMBL" id="JBHSMJ010000012">
    <property type="protein sequence ID" value="MFC5448904.1"/>
    <property type="molecule type" value="Genomic_DNA"/>
</dbReference>
<feature type="transmembrane region" description="Helical" evidence="1">
    <location>
        <begin position="139"/>
        <end position="162"/>
    </location>
</feature>
<keyword evidence="1" id="KW-1133">Transmembrane helix</keyword>